<evidence type="ECO:0000313" key="1">
    <source>
        <dbReference type="EMBL" id="PAE08533.1"/>
    </source>
</evidence>
<accession>A0A268HF82</accession>
<sequence>MVAKVNHAHILAVERMIIVSNQILTRIYRRRQEGAWSGGTIWGGALSPGRGFPASFLTPAVTPVEIVEEAQPLMQTEIGPISSVEETPIPIVDMAPAPLAELPVTEVNDIVVPAVTAAAPPAPAEGAQVPTPPKLIPATPVPFHPDHIHGFKTELNADGTRTILINNSRITIPDSDILAVIPD</sequence>
<proteinExistence type="predicted"/>
<comment type="caution">
    <text evidence="1">The sequence shown here is derived from an EMBL/GenBank/DDBJ whole genome shotgun (WGS) entry which is preliminary data.</text>
</comment>
<dbReference type="EMBL" id="NPBH01000017">
    <property type="protein sequence ID" value="PAE08533.1"/>
    <property type="molecule type" value="Genomic_DNA"/>
</dbReference>
<organism evidence="1 2">
    <name type="scientific">Terribacillus saccharophilus</name>
    <dbReference type="NCBI Taxonomy" id="361277"/>
    <lineage>
        <taxon>Bacteria</taxon>
        <taxon>Bacillati</taxon>
        <taxon>Bacillota</taxon>
        <taxon>Bacilli</taxon>
        <taxon>Bacillales</taxon>
        <taxon>Bacillaceae</taxon>
        <taxon>Terribacillus</taxon>
    </lineage>
</organism>
<reference evidence="1 2" key="1">
    <citation type="submission" date="2017-07" db="EMBL/GenBank/DDBJ databases">
        <title>Isolation and whole genome analysis of endospore-forming bacteria from heroin.</title>
        <authorList>
            <person name="Kalinowski J."/>
            <person name="Ahrens B."/>
            <person name="Al-Dilaimi A."/>
            <person name="Winkler A."/>
            <person name="Wibberg D."/>
            <person name="Schleenbecker U."/>
            <person name="Ruckert C."/>
            <person name="Wolfel R."/>
            <person name="Grass G."/>
        </authorList>
    </citation>
    <scope>NUCLEOTIDE SEQUENCE [LARGE SCALE GENOMIC DNA]</scope>
    <source>
        <strain evidence="1 2">7509</strain>
    </source>
</reference>
<gene>
    <name evidence="1" type="ORF">CHI12_05965</name>
</gene>
<dbReference type="Proteomes" id="UP000216475">
    <property type="component" value="Unassembled WGS sequence"/>
</dbReference>
<evidence type="ECO:0000313" key="2">
    <source>
        <dbReference type="Proteomes" id="UP000216475"/>
    </source>
</evidence>
<dbReference type="AlphaFoldDB" id="A0A268HF82"/>
<name>A0A268HF82_9BACI</name>
<protein>
    <submittedName>
        <fullName evidence="1">Uncharacterized protein</fullName>
    </submittedName>
</protein>